<evidence type="ECO:0000313" key="2">
    <source>
        <dbReference type="EMBL" id="MBB3089291.1"/>
    </source>
</evidence>
<dbReference type="Proteomes" id="UP000577707">
    <property type="component" value="Unassembled WGS sequence"/>
</dbReference>
<accession>A0A7W5F8P5</accession>
<keyword evidence="3" id="KW-1185">Reference proteome</keyword>
<gene>
    <name evidence="2" type="ORF">FHS12_002237</name>
</gene>
<protein>
    <submittedName>
        <fullName evidence="2">Uncharacterized protein</fullName>
    </submittedName>
</protein>
<dbReference type="RefSeq" id="WP_183545196.1">
    <property type="nucleotide sequence ID" value="NZ_BMQT01000002.1"/>
</dbReference>
<evidence type="ECO:0000256" key="1">
    <source>
        <dbReference type="SAM" id="MobiDB-lite"/>
    </source>
</evidence>
<dbReference type="EMBL" id="JACHXG010000004">
    <property type="protein sequence ID" value="MBB3089291.1"/>
    <property type="molecule type" value="Genomic_DNA"/>
</dbReference>
<evidence type="ECO:0000313" key="3">
    <source>
        <dbReference type="Proteomes" id="UP000577707"/>
    </source>
</evidence>
<sequence>MNTALLVLIVLLVAAAYATFATIHADRPRTTPRSHATDPAFEPVVRWP</sequence>
<proteinExistence type="predicted"/>
<feature type="region of interest" description="Disordered" evidence="1">
    <location>
        <begin position="28"/>
        <end position="48"/>
    </location>
</feature>
<dbReference type="AlphaFoldDB" id="A0A7W5F8P5"/>
<reference evidence="2 3" key="1">
    <citation type="submission" date="2020-08" db="EMBL/GenBank/DDBJ databases">
        <title>Genomic Encyclopedia of Type Strains, Phase III (KMG-III): the genomes of soil and plant-associated and newly described type strains.</title>
        <authorList>
            <person name="Whitman W."/>
        </authorList>
    </citation>
    <scope>NUCLEOTIDE SEQUENCE [LARGE SCALE GENOMIC DNA]</scope>
    <source>
        <strain evidence="2 3">CECT 3302</strain>
    </source>
</reference>
<organism evidence="2 3">
    <name type="scientific">Nocardioides albus</name>
    <dbReference type="NCBI Taxonomy" id="1841"/>
    <lineage>
        <taxon>Bacteria</taxon>
        <taxon>Bacillati</taxon>
        <taxon>Actinomycetota</taxon>
        <taxon>Actinomycetes</taxon>
        <taxon>Propionibacteriales</taxon>
        <taxon>Nocardioidaceae</taxon>
        <taxon>Nocardioides</taxon>
    </lineage>
</organism>
<name>A0A7W5F8P5_9ACTN</name>
<comment type="caution">
    <text evidence="2">The sequence shown here is derived from an EMBL/GenBank/DDBJ whole genome shotgun (WGS) entry which is preliminary data.</text>
</comment>